<keyword evidence="2" id="KW-0808">Transferase</keyword>
<reference evidence="2 3" key="1">
    <citation type="submission" date="2007-06" db="EMBL/GenBank/DDBJ databases">
        <authorList>
            <person name="Shimkets L."/>
            <person name="Ferriera S."/>
            <person name="Johnson J."/>
            <person name="Kravitz S."/>
            <person name="Beeson K."/>
            <person name="Sutton G."/>
            <person name="Rogers Y.-H."/>
            <person name="Friedman R."/>
            <person name="Frazier M."/>
            <person name="Venter J.C."/>
        </authorList>
    </citation>
    <scope>NUCLEOTIDE SEQUENCE [LARGE SCALE GENOMIC DNA]</scope>
    <source>
        <strain evidence="2 3">SIR-1</strain>
    </source>
</reference>
<dbReference type="Proteomes" id="UP000005801">
    <property type="component" value="Unassembled WGS sequence"/>
</dbReference>
<gene>
    <name evidence="2" type="ORF">PPSIR1_17265</name>
</gene>
<sequence>MEKAIERATTYLVEELKLAPGMRVLDLGCGVGGLGLLLAERHGVRVDGVTLNAKHCEIARGLAAERGLSELLEFHHADFTTMALEPESYQHVFHHESFCYVADAPAYFRKIVPALAPGGSWRVLEGVHRGSDDGEVALARHQACQVGWRMAPLMTIPDIEQAATDAGLEWRETDDVSQSIMPTAHLFVEMAAALRRGEVPPGALPTDPAELQIKMAHVGAGEAFSQGLIAGQFGYARLTAVKPG</sequence>
<dbReference type="AlphaFoldDB" id="A6GA18"/>
<dbReference type="InterPro" id="IPR050447">
    <property type="entry name" value="Erg6_SMT_methyltransf"/>
</dbReference>
<accession>A6GA18</accession>
<dbReference type="STRING" id="391625.PPSIR1_17265"/>
<evidence type="ECO:0000313" key="2">
    <source>
        <dbReference type="EMBL" id="EDM77231.1"/>
    </source>
</evidence>
<proteinExistence type="predicted"/>
<dbReference type="EMBL" id="ABCS01000049">
    <property type="protein sequence ID" value="EDM77231.1"/>
    <property type="molecule type" value="Genomic_DNA"/>
</dbReference>
<dbReference type="eggNOG" id="COG2230">
    <property type="taxonomic scope" value="Bacteria"/>
</dbReference>
<comment type="caution">
    <text evidence="2">The sequence shown here is derived from an EMBL/GenBank/DDBJ whole genome shotgun (WGS) entry which is preliminary data.</text>
</comment>
<dbReference type="Pfam" id="PF13649">
    <property type="entry name" value="Methyltransf_25"/>
    <property type="match status" value="1"/>
</dbReference>
<protein>
    <submittedName>
        <fullName evidence="2">Methyltransferase, UbiE/COQ5 family protein</fullName>
    </submittedName>
</protein>
<dbReference type="GO" id="GO:0008168">
    <property type="term" value="F:methyltransferase activity"/>
    <property type="evidence" value="ECO:0007669"/>
    <property type="project" value="UniProtKB-KW"/>
</dbReference>
<evidence type="ECO:0000313" key="3">
    <source>
        <dbReference type="Proteomes" id="UP000005801"/>
    </source>
</evidence>
<name>A6GA18_9BACT</name>
<keyword evidence="2" id="KW-0489">Methyltransferase</keyword>
<dbReference type="GO" id="GO:0032259">
    <property type="term" value="P:methylation"/>
    <property type="evidence" value="ECO:0007669"/>
    <property type="project" value="UniProtKB-KW"/>
</dbReference>
<dbReference type="SUPFAM" id="SSF53335">
    <property type="entry name" value="S-adenosyl-L-methionine-dependent methyltransferases"/>
    <property type="match status" value="1"/>
</dbReference>
<dbReference type="PANTHER" id="PTHR44068:SF11">
    <property type="entry name" value="GERANYL DIPHOSPHATE 2-C-METHYLTRANSFERASE"/>
    <property type="match status" value="1"/>
</dbReference>
<keyword evidence="3" id="KW-1185">Reference proteome</keyword>
<dbReference type="Gene3D" id="3.40.50.150">
    <property type="entry name" value="Vaccinia Virus protein VP39"/>
    <property type="match status" value="1"/>
</dbReference>
<feature type="domain" description="Methyltransferase" evidence="1">
    <location>
        <begin position="24"/>
        <end position="119"/>
    </location>
</feature>
<dbReference type="InterPro" id="IPR029063">
    <property type="entry name" value="SAM-dependent_MTases_sf"/>
</dbReference>
<evidence type="ECO:0000259" key="1">
    <source>
        <dbReference type="Pfam" id="PF13649"/>
    </source>
</evidence>
<organism evidence="2 3">
    <name type="scientific">Plesiocystis pacifica SIR-1</name>
    <dbReference type="NCBI Taxonomy" id="391625"/>
    <lineage>
        <taxon>Bacteria</taxon>
        <taxon>Pseudomonadati</taxon>
        <taxon>Myxococcota</taxon>
        <taxon>Polyangia</taxon>
        <taxon>Nannocystales</taxon>
        <taxon>Nannocystaceae</taxon>
        <taxon>Plesiocystis</taxon>
    </lineage>
</organism>
<dbReference type="PANTHER" id="PTHR44068">
    <property type="entry name" value="ZGC:194242"/>
    <property type="match status" value="1"/>
</dbReference>
<dbReference type="InterPro" id="IPR041698">
    <property type="entry name" value="Methyltransf_25"/>
</dbReference>